<feature type="transmembrane region" description="Helical" evidence="1">
    <location>
        <begin position="241"/>
        <end position="264"/>
    </location>
</feature>
<dbReference type="InterPro" id="IPR018929">
    <property type="entry name" value="DUF2510"/>
</dbReference>
<evidence type="ECO:0000313" key="3">
    <source>
        <dbReference type="EMBL" id="GAA4703525.1"/>
    </source>
</evidence>
<feature type="transmembrane region" description="Helical" evidence="1">
    <location>
        <begin position="196"/>
        <end position="220"/>
    </location>
</feature>
<evidence type="ECO:0000313" key="4">
    <source>
        <dbReference type="Proteomes" id="UP001499974"/>
    </source>
</evidence>
<keyword evidence="4" id="KW-1185">Reference proteome</keyword>
<feature type="domain" description="DUF2510" evidence="2">
    <location>
        <begin position="6"/>
        <end position="38"/>
    </location>
</feature>
<comment type="caution">
    <text evidence="3">The sequence shown here is derived from an EMBL/GenBank/DDBJ whole genome shotgun (WGS) entry which is preliminary data.</text>
</comment>
<dbReference type="Pfam" id="PF10708">
    <property type="entry name" value="DUF2510"/>
    <property type="match status" value="1"/>
</dbReference>
<keyword evidence="1" id="KW-0812">Transmembrane</keyword>
<dbReference type="Pfam" id="PF19656">
    <property type="entry name" value="DUF6159"/>
    <property type="match status" value="1"/>
</dbReference>
<gene>
    <name evidence="3" type="ORF">GCM10023349_21190</name>
</gene>
<dbReference type="InterPro" id="IPR046157">
    <property type="entry name" value="DUF6159"/>
</dbReference>
<feature type="transmembrane region" description="Helical" evidence="1">
    <location>
        <begin position="270"/>
        <end position="292"/>
    </location>
</feature>
<keyword evidence="1" id="KW-0472">Membrane</keyword>
<organism evidence="3 4">
    <name type="scientific">Nocardioides conyzicola</name>
    <dbReference type="NCBI Taxonomy" id="1651781"/>
    <lineage>
        <taxon>Bacteria</taxon>
        <taxon>Bacillati</taxon>
        <taxon>Actinomycetota</taxon>
        <taxon>Actinomycetes</taxon>
        <taxon>Propionibacteriales</taxon>
        <taxon>Nocardioidaceae</taxon>
        <taxon>Nocardioides</taxon>
    </lineage>
</organism>
<accession>A0ABP8XAF1</accession>
<protein>
    <recommendedName>
        <fullName evidence="2">DUF2510 domain-containing protein</fullName>
    </recommendedName>
</protein>
<feature type="transmembrane region" description="Helical" evidence="1">
    <location>
        <begin position="163"/>
        <end position="184"/>
    </location>
</feature>
<sequence>MPTTPAGWHPDPWFPGQLRYWDGSTWTGRTAPIRAHVPGRWPWNRAPRPAKFKPSAALVDATYAMLRADRSIIVLLFVGSVLATAVGAAIAVPGVVWGHVDSSSSYGGGVVGVLVTAAAVGAMTFVLQLVTGAVVAAAVLRAEGETPTARRALAVAWTRRRQILAWAAVSTVVGLVIGLLQRLGIGGVLAALTANLGWAVATVFAMPVIIVEGTMPVATVRRSARILKDNFGATVFGNLRLALPWMVATYLSGSLAIAGVVAWVTGATVLGLTAVVVGIIGIIFCTVVSSALSTYLQTYLYRYAAGLSVPGIDPHLLPPPAS</sequence>
<dbReference type="EMBL" id="BAABKM010000002">
    <property type="protein sequence ID" value="GAA4703525.1"/>
    <property type="molecule type" value="Genomic_DNA"/>
</dbReference>
<dbReference type="RefSeq" id="WP_345521226.1">
    <property type="nucleotide sequence ID" value="NZ_BAABKM010000002.1"/>
</dbReference>
<evidence type="ECO:0000259" key="2">
    <source>
        <dbReference type="Pfam" id="PF10708"/>
    </source>
</evidence>
<keyword evidence="1" id="KW-1133">Transmembrane helix</keyword>
<dbReference type="Proteomes" id="UP001499974">
    <property type="component" value="Unassembled WGS sequence"/>
</dbReference>
<proteinExistence type="predicted"/>
<feature type="transmembrane region" description="Helical" evidence="1">
    <location>
        <begin position="109"/>
        <end position="142"/>
    </location>
</feature>
<feature type="transmembrane region" description="Helical" evidence="1">
    <location>
        <begin position="72"/>
        <end position="97"/>
    </location>
</feature>
<reference evidence="4" key="1">
    <citation type="journal article" date="2019" name="Int. J. Syst. Evol. Microbiol.">
        <title>The Global Catalogue of Microorganisms (GCM) 10K type strain sequencing project: providing services to taxonomists for standard genome sequencing and annotation.</title>
        <authorList>
            <consortium name="The Broad Institute Genomics Platform"/>
            <consortium name="The Broad Institute Genome Sequencing Center for Infectious Disease"/>
            <person name="Wu L."/>
            <person name="Ma J."/>
        </authorList>
    </citation>
    <scope>NUCLEOTIDE SEQUENCE [LARGE SCALE GENOMIC DNA]</scope>
    <source>
        <strain evidence="4">JCM 18531</strain>
    </source>
</reference>
<name>A0ABP8XAF1_9ACTN</name>
<evidence type="ECO:0000256" key="1">
    <source>
        <dbReference type="SAM" id="Phobius"/>
    </source>
</evidence>